<dbReference type="InterPro" id="IPR040556">
    <property type="entry name" value="pP_pnuc_1"/>
</dbReference>
<evidence type="ECO:0000313" key="2">
    <source>
        <dbReference type="EMBL" id="TXE03729.1"/>
    </source>
</evidence>
<dbReference type="OrthoDB" id="1413736at2"/>
<feature type="domain" description="Predicted pPIWI-associating nuclease" evidence="1">
    <location>
        <begin position="306"/>
        <end position="436"/>
    </location>
</feature>
<dbReference type="AlphaFoldDB" id="A0A5C7AA03"/>
<name>A0A5C7AA03_9BACT</name>
<sequence length="442" mass="49591">METEDENLNEPISISALGKLSDPISDIYKAFNGPLQNISSFNRTTELFASNVNLLGSSLTMDYLTDTMAKITSEFDHINKFTSPIKSLGITSAFIEPLMTSSLSISKLTETATFIGLSNNLKEGKSWLSDYESKNVLISNNYDNLVKGSLASPLLAGTTYNFNSGINKLHELITVNDGLINQFSLQATLGKVTELNLFAEKSLTSISALGDIGLVIGMSKDLQLKLSSSLNLLTDSYKDIFKGFENTPTTILDLNPTLLRGIPTQLFNTSNLLESISITEIEDIKEEEIKTDIIYENEIGLSYYLNKLDKELYKMWMGAKEALKSKNPDRVRHFSISIRELLTHVLHSLAATDKVKDWTKNPEHYHDGRPTRKARILYICRDIRTKNFEKYVNADVNSMIEFINLFQEGSHSKSPSFSDKQLIAMRTKAESTLKFLLEISEK</sequence>
<evidence type="ECO:0000259" key="1">
    <source>
        <dbReference type="Pfam" id="PF18165"/>
    </source>
</evidence>
<dbReference type="EMBL" id="VORW01000023">
    <property type="protein sequence ID" value="TXE03729.1"/>
    <property type="molecule type" value="Genomic_DNA"/>
</dbReference>
<gene>
    <name evidence="2" type="ORF">ESV85_19785</name>
</gene>
<reference evidence="2 3" key="1">
    <citation type="submission" date="2019-08" db="EMBL/GenBank/DDBJ databases">
        <title>Genomes sequence of Algoriphagus aquimarinus ACAM450.</title>
        <authorList>
            <person name="Bowman J.P."/>
        </authorList>
    </citation>
    <scope>NUCLEOTIDE SEQUENCE [LARGE SCALE GENOMIC DNA]</scope>
    <source>
        <strain evidence="2 3">ACAM 450</strain>
    </source>
</reference>
<dbReference type="RefSeq" id="WP_146920693.1">
    <property type="nucleotide sequence ID" value="NZ_VORW01000023.1"/>
</dbReference>
<protein>
    <recommendedName>
        <fullName evidence="1">Predicted pPIWI-associating nuclease domain-containing protein</fullName>
    </recommendedName>
</protein>
<organism evidence="2 3">
    <name type="scientific">Algoriphagus aquimarinus</name>
    <dbReference type="NCBI Taxonomy" id="237018"/>
    <lineage>
        <taxon>Bacteria</taxon>
        <taxon>Pseudomonadati</taxon>
        <taxon>Bacteroidota</taxon>
        <taxon>Cytophagia</taxon>
        <taxon>Cytophagales</taxon>
        <taxon>Cyclobacteriaceae</taxon>
        <taxon>Algoriphagus</taxon>
    </lineage>
</organism>
<evidence type="ECO:0000313" key="3">
    <source>
        <dbReference type="Proteomes" id="UP000321935"/>
    </source>
</evidence>
<comment type="caution">
    <text evidence="2">The sequence shown here is derived from an EMBL/GenBank/DDBJ whole genome shotgun (WGS) entry which is preliminary data.</text>
</comment>
<dbReference type="Proteomes" id="UP000321935">
    <property type="component" value="Unassembled WGS sequence"/>
</dbReference>
<dbReference type="Pfam" id="PF18165">
    <property type="entry name" value="pP_pnuc_1"/>
    <property type="match status" value="1"/>
</dbReference>
<proteinExistence type="predicted"/>
<accession>A0A5C7AA03</accession>